<proteinExistence type="predicted"/>
<dbReference type="Proteomes" id="UP001207654">
    <property type="component" value="Unassembled WGS sequence"/>
</dbReference>
<comment type="caution">
    <text evidence="2">The sequence shown here is derived from an EMBL/GenBank/DDBJ whole genome shotgun (WGS) entry which is preliminary data.</text>
</comment>
<keyword evidence="3" id="KW-1185">Reference proteome</keyword>
<dbReference type="CDD" id="cd23399">
    <property type="entry name" value="beta-trefoil_ABD_ABFB"/>
    <property type="match status" value="1"/>
</dbReference>
<protein>
    <submittedName>
        <fullName evidence="2">AbfB domain-containing protein</fullName>
    </submittedName>
</protein>
<dbReference type="PROSITE" id="PS51257">
    <property type="entry name" value="PROKAR_LIPOPROTEIN"/>
    <property type="match status" value="1"/>
</dbReference>
<gene>
    <name evidence="2" type="ORF">OV287_54135</name>
</gene>
<dbReference type="SUPFAM" id="SSF110221">
    <property type="entry name" value="AbfB domain"/>
    <property type="match status" value="1"/>
</dbReference>
<dbReference type="Pfam" id="PF05270">
    <property type="entry name" value="AbfB"/>
    <property type="match status" value="1"/>
</dbReference>
<dbReference type="InterPro" id="IPR036195">
    <property type="entry name" value="AbfB_ABD_sf"/>
</dbReference>
<evidence type="ECO:0000313" key="3">
    <source>
        <dbReference type="Proteomes" id="UP001207654"/>
    </source>
</evidence>
<name>A0ABT4AP24_9BACT</name>
<evidence type="ECO:0000313" key="2">
    <source>
        <dbReference type="EMBL" id="MCY1083410.1"/>
    </source>
</evidence>
<dbReference type="InterPro" id="IPR007934">
    <property type="entry name" value="AbfB_ABD"/>
</dbReference>
<dbReference type="RefSeq" id="WP_267541941.1">
    <property type="nucleotide sequence ID" value="NZ_JAPNKA010000001.1"/>
</dbReference>
<dbReference type="Gene3D" id="2.80.10.50">
    <property type="match status" value="1"/>
</dbReference>
<reference evidence="2 3" key="1">
    <citation type="submission" date="2022-11" db="EMBL/GenBank/DDBJ databases">
        <title>Minimal conservation of predation-associated metabolite biosynthetic gene clusters underscores biosynthetic potential of Myxococcota including descriptions for ten novel species: Archangium lansinium sp. nov., Myxococcus landrumus sp. nov., Nannocystis bai.</title>
        <authorList>
            <person name="Ahearne A."/>
            <person name="Stevens C."/>
            <person name="Phillips K."/>
        </authorList>
    </citation>
    <scope>NUCLEOTIDE SEQUENCE [LARGE SCALE GENOMIC DNA]</scope>
    <source>
        <strain evidence="2 3">MIWBW</strain>
    </source>
</reference>
<sequence>MIRIQSARGVRLLSLVAAVSLTGCVIESGGEEYSRGCPSLEGAGIDGLISLSGQRGYFYSLESYAFPDYYVRHADSRGMISYIDSGRDMDDATFRIVPGLSDSRCISFESRNYPGSYLRHQNSELYLSAWSSGFDFQEDATFCPRPGLADSYELSFESCNYPGMYLSQYDDFLYVDEGAGWEFEEDATFMLVDPWSP</sequence>
<accession>A0ABT4AP24</accession>
<evidence type="ECO:0000259" key="1">
    <source>
        <dbReference type="Pfam" id="PF05270"/>
    </source>
</evidence>
<feature type="domain" description="Alpha-L-arabinofuranosidase B arabinose-binding" evidence="1">
    <location>
        <begin position="60"/>
        <end position="190"/>
    </location>
</feature>
<dbReference type="EMBL" id="JAPNKA010000001">
    <property type="protein sequence ID" value="MCY1083410.1"/>
    <property type="molecule type" value="Genomic_DNA"/>
</dbReference>
<organism evidence="2 3">
    <name type="scientific">Archangium lansingense</name>
    <dbReference type="NCBI Taxonomy" id="2995310"/>
    <lineage>
        <taxon>Bacteria</taxon>
        <taxon>Pseudomonadati</taxon>
        <taxon>Myxococcota</taxon>
        <taxon>Myxococcia</taxon>
        <taxon>Myxococcales</taxon>
        <taxon>Cystobacterineae</taxon>
        <taxon>Archangiaceae</taxon>
        <taxon>Archangium</taxon>
    </lineage>
</organism>